<dbReference type="PANTHER" id="PTHR23108">
    <property type="entry name" value="METHYLTRANSFERASE-RELATED"/>
    <property type="match status" value="1"/>
</dbReference>
<dbReference type="SUPFAM" id="SSF53335">
    <property type="entry name" value="S-adenosyl-L-methionine-dependent methyltransferases"/>
    <property type="match status" value="1"/>
</dbReference>
<dbReference type="InterPro" id="IPR038899">
    <property type="entry name" value="METTL22"/>
</dbReference>
<dbReference type="AlphaFoldDB" id="A0A026VWS1"/>
<protein>
    <submittedName>
        <fullName evidence="1">Methyltransferase-like protein</fullName>
    </submittedName>
</protein>
<dbReference type="EMBL" id="KK107670">
    <property type="protein sequence ID" value="EZA48187.1"/>
    <property type="molecule type" value="Genomic_DNA"/>
</dbReference>
<dbReference type="PANTHER" id="PTHR23108:SF0">
    <property type="entry name" value="METHYLTRANSFERASE-LIKE PROTEIN 22"/>
    <property type="match status" value="1"/>
</dbReference>
<accession>A0A026VWS1</accession>
<keyword evidence="1" id="KW-0808">Transferase</keyword>
<evidence type="ECO:0000313" key="2">
    <source>
        <dbReference type="Proteomes" id="UP000053097"/>
    </source>
</evidence>
<evidence type="ECO:0000313" key="1">
    <source>
        <dbReference type="EMBL" id="EZA48187.1"/>
    </source>
</evidence>
<dbReference type="CDD" id="cd02440">
    <property type="entry name" value="AdoMet_MTases"/>
    <property type="match status" value="1"/>
</dbReference>
<dbReference type="OMA" id="EYERCPQ"/>
<dbReference type="GO" id="GO:0032259">
    <property type="term" value="P:methylation"/>
    <property type="evidence" value="ECO:0007669"/>
    <property type="project" value="UniProtKB-KW"/>
</dbReference>
<proteinExistence type="predicted"/>
<dbReference type="InterPro" id="IPR029063">
    <property type="entry name" value="SAM-dependent_MTases_sf"/>
</dbReference>
<dbReference type="Gene3D" id="3.40.50.150">
    <property type="entry name" value="Vaccinia Virus protein VP39"/>
    <property type="match status" value="1"/>
</dbReference>
<dbReference type="GO" id="GO:0005634">
    <property type="term" value="C:nucleus"/>
    <property type="evidence" value="ECO:0007669"/>
    <property type="project" value="TreeGrafter"/>
</dbReference>
<organism evidence="1 2">
    <name type="scientific">Ooceraea biroi</name>
    <name type="common">Clonal raider ant</name>
    <name type="synonym">Cerapachys biroi</name>
    <dbReference type="NCBI Taxonomy" id="2015173"/>
    <lineage>
        <taxon>Eukaryota</taxon>
        <taxon>Metazoa</taxon>
        <taxon>Ecdysozoa</taxon>
        <taxon>Arthropoda</taxon>
        <taxon>Hexapoda</taxon>
        <taxon>Insecta</taxon>
        <taxon>Pterygota</taxon>
        <taxon>Neoptera</taxon>
        <taxon>Endopterygota</taxon>
        <taxon>Hymenoptera</taxon>
        <taxon>Apocrita</taxon>
        <taxon>Aculeata</taxon>
        <taxon>Formicoidea</taxon>
        <taxon>Formicidae</taxon>
        <taxon>Dorylinae</taxon>
        <taxon>Ooceraea</taxon>
    </lineage>
</organism>
<dbReference type="GO" id="GO:0008276">
    <property type="term" value="F:protein methyltransferase activity"/>
    <property type="evidence" value="ECO:0007669"/>
    <property type="project" value="InterPro"/>
</dbReference>
<dbReference type="InterPro" id="IPR019410">
    <property type="entry name" value="Methyltransf_16"/>
</dbReference>
<dbReference type="Pfam" id="PF10294">
    <property type="entry name" value="Methyltransf_16"/>
    <property type="match status" value="1"/>
</dbReference>
<reference evidence="1 2" key="1">
    <citation type="journal article" date="2014" name="Curr. Biol.">
        <title>The genome of the clonal raider ant Cerapachys biroi.</title>
        <authorList>
            <person name="Oxley P.R."/>
            <person name="Ji L."/>
            <person name="Fetter-Pruneda I."/>
            <person name="McKenzie S.K."/>
            <person name="Li C."/>
            <person name="Hu H."/>
            <person name="Zhang G."/>
            <person name="Kronauer D.J."/>
        </authorList>
    </citation>
    <scope>NUCLEOTIDE SEQUENCE [LARGE SCALE GENOMIC DNA]</scope>
</reference>
<name>A0A026VWS1_OOCBI</name>
<dbReference type="OrthoDB" id="46564at2759"/>
<keyword evidence="2" id="KW-1185">Reference proteome</keyword>
<dbReference type="STRING" id="2015173.A0A026VWS1"/>
<dbReference type="Proteomes" id="UP000053097">
    <property type="component" value="Unassembled WGS sequence"/>
</dbReference>
<gene>
    <name evidence="1" type="ORF">X777_14290</name>
</gene>
<sequence>MHKVTSEIHAEDHRTSEKLYGGNAVTKFVFKYPSYMIDSSESAAGKLSCDSDDDLDVDRDREGVLMIEHSVSTELDLVGLQVWRGALLLADYILSHSELFRNQTILELGSGVGLTSIVASHLAKEVICTDINVGGIIDLIRRNFLTNLACIKSAYRIDEVNFLNLTWSRRLEERLQSASVILAADVIYDDKITDGFVRTLSKLLYTKKEKTVYIALEKRYVFTVTDLDTTAPMYEDFLRCIEKYRMNWSVDYVNIDFPRYFKYDRVKHLVLMRIQNNARSIAYA</sequence>
<keyword evidence="1" id="KW-0489">Methyltransferase</keyword>